<dbReference type="InterPro" id="IPR042103">
    <property type="entry name" value="SerRS_1_N_sf"/>
</dbReference>
<dbReference type="AlphaFoldDB" id="A0A8H6YYK6"/>
<dbReference type="Proteomes" id="UP000623467">
    <property type="component" value="Unassembled WGS sequence"/>
</dbReference>
<evidence type="ECO:0000256" key="1">
    <source>
        <dbReference type="SAM" id="Phobius"/>
    </source>
</evidence>
<dbReference type="EMBL" id="JACAZH010000006">
    <property type="protein sequence ID" value="KAF7366651.1"/>
    <property type="molecule type" value="Genomic_DNA"/>
</dbReference>
<keyword evidence="2" id="KW-0436">Ligase</keyword>
<protein>
    <submittedName>
        <fullName evidence="2">Serine-tRNA ligase</fullName>
    </submittedName>
</protein>
<keyword evidence="1" id="KW-0472">Membrane</keyword>
<keyword evidence="1" id="KW-0812">Transmembrane</keyword>
<dbReference type="GO" id="GO:0016874">
    <property type="term" value="F:ligase activity"/>
    <property type="evidence" value="ECO:0007669"/>
    <property type="project" value="UniProtKB-KW"/>
</dbReference>
<comment type="caution">
    <text evidence="2">The sequence shown here is derived from an EMBL/GenBank/DDBJ whole genome shotgun (WGS) entry which is preliminary data.</text>
</comment>
<name>A0A8H6YYK6_9AGAR</name>
<reference evidence="2" key="1">
    <citation type="submission" date="2020-05" db="EMBL/GenBank/DDBJ databases">
        <title>Mycena genomes resolve the evolution of fungal bioluminescence.</title>
        <authorList>
            <person name="Tsai I.J."/>
        </authorList>
    </citation>
    <scope>NUCLEOTIDE SEQUENCE</scope>
    <source>
        <strain evidence="2">160909Yilan</strain>
    </source>
</reference>
<keyword evidence="1" id="KW-1133">Transmembrane helix</keyword>
<gene>
    <name evidence="2" type="ORF">MSAN_00923000</name>
</gene>
<accession>A0A8H6YYK6</accession>
<feature type="transmembrane region" description="Helical" evidence="1">
    <location>
        <begin position="50"/>
        <end position="67"/>
    </location>
</feature>
<keyword evidence="3" id="KW-1185">Reference proteome</keyword>
<dbReference type="OrthoDB" id="10264585at2759"/>
<evidence type="ECO:0000313" key="2">
    <source>
        <dbReference type="EMBL" id="KAF7366651.1"/>
    </source>
</evidence>
<sequence length="69" mass="7652">MTLDFIETKGGNPKAIRESQQKHDAALVPLGHSVELVDEGIQMYADWVKIAYFSVLVSSILAYSTIVKQ</sequence>
<organism evidence="2 3">
    <name type="scientific">Mycena sanguinolenta</name>
    <dbReference type="NCBI Taxonomy" id="230812"/>
    <lineage>
        <taxon>Eukaryota</taxon>
        <taxon>Fungi</taxon>
        <taxon>Dikarya</taxon>
        <taxon>Basidiomycota</taxon>
        <taxon>Agaricomycotina</taxon>
        <taxon>Agaricomycetes</taxon>
        <taxon>Agaricomycetidae</taxon>
        <taxon>Agaricales</taxon>
        <taxon>Marasmiineae</taxon>
        <taxon>Mycenaceae</taxon>
        <taxon>Mycena</taxon>
    </lineage>
</organism>
<proteinExistence type="predicted"/>
<evidence type="ECO:0000313" key="3">
    <source>
        <dbReference type="Proteomes" id="UP000623467"/>
    </source>
</evidence>
<dbReference type="Gene3D" id="1.10.287.40">
    <property type="entry name" value="Serine-tRNA synthetase, tRNA binding domain"/>
    <property type="match status" value="1"/>
</dbReference>